<dbReference type="EMBL" id="RZNH01000023">
    <property type="protein sequence ID" value="NOU60817.1"/>
    <property type="molecule type" value="Genomic_DNA"/>
</dbReference>
<proteinExistence type="predicted"/>
<comment type="caution">
    <text evidence="1">The sequence shown here is derived from an EMBL/GenBank/DDBJ whole genome shotgun (WGS) entry which is preliminary data.</text>
</comment>
<evidence type="ECO:0008006" key="3">
    <source>
        <dbReference type="Google" id="ProtNLM"/>
    </source>
</evidence>
<reference evidence="1 2" key="1">
    <citation type="submission" date="2018-12" db="EMBL/GenBank/DDBJ databases">
        <title>Marinifilum JC070 sp. nov., a marine bacterium isolated from Yongle Blue Hole in the South China Sea.</title>
        <authorList>
            <person name="Fu T."/>
        </authorList>
    </citation>
    <scope>NUCLEOTIDE SEQUENCE [LARGE SCALE GENOMIC DNA]</scope>
    <source>
        <strain evidence="1 2">JC070</strain>
    </source>
</reference>
<accession>A0ABX1WXJ9</accession>
<evidence type="ECO:0000313" key="1">
    <source>
        <dbReference type="EMBL" id="NOU60817.1"/>
    </source>
</evidence>
<protein>
    <recommendedName>
        <fullName evidence="3">DNA binding HTH domain-containing protein</fullName>
    </recommendedName>
</protein>
<keyword evidence="2" id="KW-1185">Reference proteome</keyword>
<dbReference type="Proteomes" id="UP000732105">
    <property type="component" value="Unassembled WGS sequence"/>
</dbReference>
<dbReference type="RefSeq" id="WP_171596090.1">
    <property type="nucleotide sequence ID" value="NZ_RZNH01000023.1"/>
</dbReference>
<evidence type="ECO:0000313" key="2">
    <source>
        <dbReference type="Proteomes" id="UP000732105"/>
    </source>
</evidence>
<name>A0ABX1WXJ9_9BACT</name>
<sequence>MNYRTMNRKELAIELGVSYSTLNRRIKKMDPVFRKQIKGDQVLFEEQVRYIHENIDLRKRSEIGLGKDQMKKLKEGQV</sequence>
<organism evidence="1 2">
    <name type="scientific">Marinifilum caeruleilacunae</name>
    <dbReference type="NCBI Taxonomy" id="2499076"/>
    <lineage>
        <taxon>Bacteria</taxon>
        <taxon>Pseudomonadati</taxon>
        <taxon>Bacteroidota</taxon>
        <taxon>Bacteroidia</taxon>
        <taxon>Marinilabiliales</taxon>
        <taxon>Marinifilaceae</taxon>
    </lineage>
</organism>
<gene>
    <name evidence="1" type="ORF">ELS83_13415</name>
</gene>